<accession>A0A0D2E5V9</accession>
<gene>
    <name evidence="10" type="ORF">PV05_11725</name>
</gene>
<dbReference type="GO" id="GO:0016020">
    <property type="term" value="C:membrane"/>
    <property type="evidence" value="ECO:0007669"/>
    <property type="project" value="UniProtKB-SubCell"/>
</dbReference>
<keyword evidence="5 8" id="KW-1133">Transmembrane helix</keyword>
<organism evidence="10 11">
    <name type="scientific">Exophiala xenobiotica</name>
    <dbReference type="NCBI Taxonomy" id="348802"/>
    <lineage>
        <taxon>Eukaryota</taxon>
        <taxon>Fungi</taxon>
        <taxon>Dikarya</taxon>
        <taxon>Ascomycota</taxon>
        <taxon>Pezizomycotina</taxon>
        <taxon>Eurotiomycetes</taxon>
        <taxon>Chaetothyriomycetidae</taxon>
        <taxon>Chaetothyriales</taxon>
        <taxon>Herpotrichiellaceae</taxon>
        <taxon>Exophiala</taxon>
    </lineage>
</organism>
<feature type="transmembrane region" description="Helical" evidence="8">
    <location>
        <begin position="255"/>
        <end position="274"/>
    </location>
</feature>
<evidence type="ECO:0000256" key="4">
    <source>
        <dbReference type="ARBA" id="ARBA00022692"/>
    </source>
</evidence>
<feature type="compositionally biased region" description="Basic and acidic residues" evidence="7">
    <location>
        <begin position="655"/>
        <end position="666"/>
    </location>
</feature>
<evidence type="ECO:0000259" key="9">
    <source>
        <dbReference type="PROSITE" id="PS50850"/>
    </source>
</evidence>
<dbReference type="FunFam" id="1.20.1250.20:FF:000078">
    <property type="entry name" value="MFS maltose transporter, putative"/>
    <property type="match status" value="1"/>
</dbReference>
<dbReference type="Proteomes" id="UP000054342">
    <property type="component" value="Unassembled WGS sequence"/>
</dbReference>
<feature type="compositionally biased region" description="Low complexity" evidence="7">
    <location>
        <begin position="7"/>
        <end position="29"/>
    </location>
</feature>
<keyword evidence="3" id="KW-0813">Transport</keyword>
<reference evidence="10 11" key="1">
    <citation type="submission" date="2015-01" db="EMBL/GenBank/DDBJ databases">
        <title>The Genome Sequence of Exophiala xenobiotica CBS118157.</title>
        <authorList>
            <consortium name="The Broad Institute Genomics Platform"/>
            <person name="Cuomo C."/>
            <person name="de Hoog S."/>
            <person name="Gorbushina A."/>
            <person name="Stielow B."/>
            <person name="Teixiera M."/>
            <person name="Abouelleil A."/>
            <person name="Chapman S.B."/>
            <person name="Priest M."/>
            <person name="Young S.K."/>
            <person name="Wortman J."/>
            <person name="Nusbaum C."/>
            <person name="Birren B."/>
        </authorList>
    </citation>
    <scope>NUCLEOTIDE SEQUENCE [LARGE SCALE GENOMIC DNA]</scope>
    <source>
        <strain evidence="10 11">CBS 118157</strain>
    </source>
</reference>
<dbReference type="OrthoDB" id="6612291at2759"/>
<evidence type="ECO:0000256" key="6">
    <source>
        <dbReference type="ARBA" id="ARBA00023136"/>
    </source>
</evidence>
<dbReference type="InterPro" id="IPR036259">
    <property type="entry name" value="MFS_trans_sf"/>
</dbReference>
<feature type="transmembrane region" description="Helical" evidence="8">
    <location>
        <begin position="410"/>
        <end position="431"/>
    </location>
</feature>
<dbReference type="Gene3D" id="1.20.1250.20">
    <property type="entry name" value="MFS general substrate transporter like domains"/>
    <property type="match status" value="1"/>
</dbReference>
<dbReference type="EMBL" id="KN847323">
    <property type="protein sequence ID" value="KIW50105.1"/>
    <property type="molecule type" value="Genomic_DNA"/>
</dbReference>
<dbReference type="PROSITE" id="PS50850">
    <property type="entry name" value="MFS"/>
    <property type="match status" value="1"/>
</dbReference>
<feature type="transmembrane region" description="Helical" evidence="8">
    <location>
        <begin position="221"/>
        <end position="243"/>
    </location>
</feature>
<evidence type="ECO:0000256" key="2">
    <source>
        <dbReference type="ARBA" id="ARBA00010992"/>
    </source>
</evidence>
<evidence type="ECO:0000256" key="8">
    <source>
        <dbReference type="SAM" id="Phobius"/>
    </source>
</evidence>
<feature type="transmembrane region" description="Helical" evidence="8">
    <location>
        <begin position="197"/>
        <end position="215"/>
    </location>
</feature>
<dbReference type="GeneID" id="25333633"/>
<evidence type="ECO:0000256" key="7">
    <source>
        <dbReference type="SAM" id="MobiDB-lite"/>
    </source>
</evidence>
<dbReference type="RefSeq" id="XP_013310690.1">
    <property type="nucleotide sequence ID" value="XM_013455236.1"/>
</dbReference>
<dbReference type="InterPro" id="IPR020846">
    <property type="entry name" value="MFS_dom"/>
</dbReference>
<keyword evidence="4 8" id="KW-0812">Transmembrane</keyword>
<evidence type="ECO:0000313" key="10">
    <source>
        <dbReference type="EMBL" id="KIW50105.1"/>
    </source>
</evidence>
<feature type="region of interest" description="Disordered" evidence="7">
    <location>
        <begin position="66"/>
        <end position="97"/>
    </location>
</feature>
<feature type="transmembrane region" description="Helical" evidence="8">
    <location>
        <begin position="376"/>
        <end position="398"/>
    </location>
</feature>
<feature type="transmembrane region" description="Helical" evidence="8">
    <location>
        <begin position="113"/>
        <end position="139"/>
    </location>
</feature>
<evidence type="ECO:0000256" key="3">
    <source>
        <dbReference type="ARBA" id="ARBA00022448"/>
    </source>
</evidence>
<feature type="transmembrane region" description="Helical" evidence="8">
    <location>
        <begin position="467"/>
        <end position="491"/>
    </location>
</feature>
<feature type="transmembrane region" description="Helical" evidence="8">
    <location>
        <begin position="165"/>
        <end position="190"/>
    </location>
</feature>
<name>A0A0D2E5V9_9EURO</name>
<dbReference type="PANTHER" id="PTHR48022:SF83">
    <property type="entry name" value="MAJOR FACILITATOR SUPERFAMILY (MFS) PROFILE DOMAIN-CONTAINING PROTEIN"/>
    <property type="match status" value="1"/>
</dbReference>
<feature type="transmembrane region" description="Helical" evidence="8">
    <location>
        <begin position="541"/>
        <end position="557"/>
    </location>
</feature>
<evidence type="ECO:0000256" key="1">
    <source>
        <dbReference type="ARBA" id="ARBA00004141"/>
    </source>
</evidence>
<dbReference type="AlphaFoldDB" id="A0A0D2E5V9"/>
<dbReference type="InterPro" id="IPR005828">
    <property type="entry name" value="MFS_sugar_transport-like"/>
</dbReference>
<feature type="region of interest" description="Disordered" evidence="7">
    <location>
        <begin position="1"/>
        <end position="40"/>
    </location>
</feature>
<feature type="region of interest" description="Disordered" evidence="7">
    <location>
        <begin position="630"/>
        <end position="666"/>
    </location>
</feature>
<keyword evidence="6 8" id="KW-0472">Membrane</keyword>
<evidence type="ECO:0000256" key="5">
    <source>
        <dbReference type="ARBA" id="ARBA00022989"/>
    </source>
</evidence>
<dbReference type="InterPro" id="IPR005829">
    <property type="entry name" value="Sugar_transporter_CS"/>
</dbReference>
<dbReference type="SUPFAM" id="SSF103473">
    <property type="entry name" value="MFS general substrate transporter"/>
    <property type="match status" value="1"/>
</dbReference>
<dbReference type="GO" id="GO:0005351">
    <property type="term" value="F:carbohydrate:proton symporter activity"/>
    <property type="evidence" value="ECO:0007669"/>
    <property type="project" value="TreeGrafter"/>
</dbReference>
<proteinExistence type="inferred from homology"/>
<protein>
    <recommendedName>
        <fullName evidence="9">Major facilitator superfamily (MFS) profile domain-containing protein</fullName>
    </recommendedName>
</protein>
<feature type="transmembrane region" description="Helical" evidence="8">
    <location>
        <begin position="512"/>
        <end position="529"/>
    </location>
</feature>
<dbReference type="NCBIfam" id="TIGR00879">
    <property type="entry name" value="SP"/>
    <property type="match status" value="1"/>
</dbReference>
<dbReference type="InterPro" id="IPR050360">
    <property type="entry name" value="MFS_Sugar_Transporters"/>
</dbReference>
<feature type="transmembrane region" description="Helical" evidence="8">
    <location>
        <begin position="440"/>
        <end position="461"/>
    </location>
</feature>
<feature type="transmembrane region" description="Helical" evidence="8">
    <location>
        <begin position="294"/>
        <end position="315"/>
    </location>
</feature>
<sequence>MSLVEASSNSDHSSLSDNTTERTSTTCETQPLLDGDTAMAKPSWQGVEECALADLPLLADGLVRDDEDDAMSGAGDADHTGKPRPPLRGSKASPQHEPKLTVREAIAAYPTAIFWSFAVSMCIIMEGYDAILIGNFWAFPQFQRKYGVFVGVSDQTQTGYQVSPAWMAAVGNASGLGAFMGTFLNGYLVAILGQKRVLVGALGFLSCFIFLTFFAPNIQVLLVGQILCGFPWGVFATTAPAYASEVLPMSLRVFGTSWVNVCFIIGQLISSGVLRACLERDDEWAFRIPFAVQWVWPAFLIPLLCFAPESPWHLVRQKRLKDAERSLRRLQSASATIDVKQTLASIVHTNHLEEELSIGTSYWDCFTGFELRRTEIACVSFAGQILSGLSFAYNASYFFEQVGLDAETTYSLNILGTTLAFVGTLVNWFYFMPYMGRRNIYLLGAFVMAIELFLIGVLNVWTHHKFIAVTQAALTLVWTFTYQCSVGQLGWSYPAEVGSTRLRQKTVCLARNAYYVCAVISGSMLPFFLNPEALNLRGYTGFIWGTTALLTWIWAYFRLPETRGRTYEELDVLFAKGVPARRFATTNVDAFDEITTTALAQRYHVDDLDERRPRLVPRLTGTIAERTGRDKAYSSRRNSVEIAGSSARRRSSSIESDRAGLLGREK</sequence>
<dbReference type="PROSITE" id="PS00217">
    <property type="entry name" value="SUGAR_TRANSPORT_2"/>
    <property type="match status" value="1"/>
</dbReference>
<comment type="subcellular location">
    <subcellularLocation>
        <location evidence="1">Membrane</location>
        <topology evidence="1">Multi-pass membrane protein</topology>
    </subcellularLocation>
</comment>
<keyword evidence="11" id="KW-1185">Reference proteome</keyword>
<dbReference type="Pfam" id="PF00083">
    <property type="entry name" value="Sugar_tr"/>
    <property type="match status" value="1"/>
</dbReference>
<comment type="similarity">
    <text evidence="2">Belongs to the major facilitator superfamily. Sugar transporter (TC 2.A.1.1) family.</text>
</comment>
<evidence type="ECO:0000313" key="11">
    <source>
        <dbReference type="Proteomes" id="UP000054342"/>
    </source>
</evidence>
<feature type="domain" description="Major facilitator superfamily (MFS) profile" evidence="9">
    <location>
        <begin position="115"/>
        <end position="563"/>
    </location>
</feature>
<dbReference type="InterPro" id="IPR003663">
    <property type="entry name" value="Sugar/inositol_transpt"/>
</dbReference>
<dbReference type="PANTHER" id="PTHR48022">
    <property type="entry name" value="PLASTIDIC GLUCOSE TRANSPORTER 4"/>
    <property type="match status" value="1"/>
</dbReference>